<evidence type="ECO:0000256" key="1">
    <source>
        <dbReference type="SAM" id="Phobius"/>
    </source>
</evidence>
<comment type="caution">
    <text evidence="2">The sequence shown here is derived from an EMBL/GenBank/DDBJ whole genome shotgun (WGS) entry which is preliminary data.</text>
</comment>
<keyword evidence="1" id="KW-0812">Transmembrane</keyword>
<evidence type="ECO:0000313" key="3">
    <source>
        <dbReference type="Proteomes" id="UP001209570"/>
    </source>
</evidence>
<keyword evidence="1" id="KW-1133">Transmembrane helix</keyword>
<dbReference type="AlphaFoldDB" id="A0AAD5LBP6"/>
<accession>A0AAD5LBP6</accession>
<reference evidence="2" key="1">
    <citation type="submission" date="2021-12" db="EMBL/GenBank/DDBJ databases">
        <title>Prjna785345.</title>
        <authorList>
            <person name="Rujirawat T."/>
            <person name="Krajaejun T."/>
        </authorList>
    </citation>
    <scope>NUCLEOTIDE SEQUENCE</scope>
    <source>
        <strain evidence="2">Pi057C3</strain>
    </source>
</reference>
<organism evidence="2 3">
    <name type="scientific">Pythium insidiosum</name>
    <name type="common">Pythiosis disease agent</name>
    <dbReference type="NCBI Taxonomy" id="114742"/>
    <lineage>
        <taxon>Eukaryota</taxon>
        <taxon>Sar</taxon>
        <taxon>Stramenopiles</taxon>
        <taxon>Oomycota</taxon>
        <taxon>Peronosporomycetes</taxon>
        <taxon>Pythiales</taxon>
        <taxon>Pythiaceae</taxon>
        <taxon>Pythium</taxon>
    </lineage>
</organism>
<protein>
    <submittedName>
        <fullName evidence="2">Uncharacterized protein</fullName>
    </submittedName>
</protein>
<feature type="transmembrane region" description="Helical" evidence="1">
    <location>
        <begin position="7"/>
        <end position="31"/>
    </location>
</feature>
<keyword evidence="3" id="KW-1185">Reference proteome</keyword>
<sequence length="90" mass="10006">MQLTRQLCYFVYALALFISSLVTTSMASMLLDTQLAAFNESVPLEWNHAPTWRLNLGEALVEVVIGIVMGEAVDALEEWLENYLVGVLGD</sequence>
<gene>
    <name evidence="2" type="ORF">P43SY_007048</name>
</gene>
<keyword evidence="1" id="KW-0472">Membrane</keyword>
<name>A0AAD5LBP6_PYTIN</name>
<evidence type="ECO:0000313" key="2">
    <source>
        <dbReference type="EMBL" id="KAJ0394387.1"/>
    </source>
</evidence>
<proteinExistence type="predicted"/>
<dbReference type="Proteomes" id="UP001209570">
    <property type="component" value="Unassembled WGS sequence"/>
</dbReference>
<dbReference type="EMBL" id="JAKCXM010000414">
    <property type="protein sequence ID" value="KAJ0394387.1"/>
    <property type="molecule type" value="Genomic_DNA"/>
</dbReference>